<dbReference type="InterPro" id="IPR036864">
    <property type="entry name" value="Zn2-C6_fun-type_DNA-bd_sf"/>
</dbReference>
<feature type="domain" description="Zn(2)-C6 fungal-type" evidence="3">
    <location>
        <begin position="43"/>
        <end position="73"/>
    </location>
</feature>
<dbReference type="SMART" id="SM00066">
    <property type="entry name" value="GAL4"/>
    <property type="match status" value="1"/>
</dbReference>
<dbReference type="SUPFAM" id="SSF57701">
    <property type="entry name" value="Zn2/Cys6 DNA-binding domain"/>
    <property type="match status" value="1"/>
</dbReference>
<gene>
    <name evidence="4" type="ORF">BDY17DRAFT_319672</name>
</gene>
<evidence type="ECO:0000313" key="4">
    <source>
        <dbReference type="EMBL" id="KAF2487105.1"/>
    </source>
</evidence>
<evidence type="ECO:0000256" key="1">
    <source>
        <dbReference type="ARBA" id="ARBA00023242"/>
    </source>
</evidence>
<protein>
    <recommendedName>
        <fullName evidence="3">Zn(2)-C6 fungal-type domain-containing protein</fullName>
    </recommendedName>
</protein>
<keyword evidence="5" id="KW-1185">Reference proteome</keyword>
<dbReference type="InterPro" id="IPR053187">
    <property type="entry name" value="Notoamide_regulator"/>
</dbReference>
<dbReference type="OrthoDB" id="2985014at2759"/>
<evidence type="ECO:0000313" key="5">
    <source>
        <dbReference type="Proteomes" id="UP000799767"/>
    </source>
</evidence>
<dbReference type="Pfam" id="PF00172">
    <property type="entry name" value="Zn_clus"/>
    <property type="match status" value="1"/>
</dbReference>
<dbReference type="InterPro" id="IPR001138">
    <property type="entry name" value="Zn2Cys6_DnaBD"/>
</dbReference>
<dbReference type="PROSITE" id="PS50048">
    <property type="entry name" value="ZN2_CY6_FUNGAL_2"/>
    <property type="match status" value="1"/>
</dbReference>
<feature type="compositionally biased region" description="Low complexity" evidence="2">
    <location>
        <begin position="138"/>
        <end position="177"/>
    </location>
</feature>
<dbReference type="EMBL" id="MU001631">
    <property type="protein sequence ID" value="KAF2487105.1"/>
    <property type="molecule type" value="Genomic_DNA"/>
</dbReference>
<feature type="region of interest" description="Disordered" evidence="2">
    <location>
        <begin position="135"/>
        <end position="177"/>
    </location>
</feature>
<name>A0A6A6Q480_9PEZI</name>
<evidence type="ECO:0000256" key="2">
    <source>
        <dbReference type="SAM" id="MobiDB-lite"/>
    </source>
</evidence>
<dbReference type="Gene3D" id="4.10.240.10">
    <property type="entry name" value="Zn(2)-C6 fungal-type DNA-binding domain"/>
    <property type="match status" value="1"/>
</dbReference>
<organism evidence="4 5">
    <name type="scientific">Neohortaea acidophila</name>
    <dbReference type="NCBI Taxonomy" id="245834"/>
    <lineage>
        <taxon>Eukaryota</taxon>
        <taxon>Fungi</taxon>
        <taxon>Dikarya</taxon>
        <taxon>Ascomycota</taxon>
        <taxon>Pezizomycotina</taxon>
        <taxon>Dothideomycetes</taxon>
        <taxon>Dothideomycetidae</taxon>
        <taxon>Mycosphaerellales</taxon>
        <taxon>Teratosphaeriaceae</taxon>
        <taxon>Neohortaea</taxon>
    </lineage>
</organism>
<dbReference type="CDD" id="cd00067">
    <property type="entry name" value="GAL4"/>
    <property type="match status" value="1"/>
</dbReference>
<accession>A0A6A6Q480</accession>
<dbReference type="PROSITE" id="PS00463">
    <property type="entry name" value="ZN2_CY6_FUNGAL_1"/>
    <property type="match status" value="1"/>
</dbReference>
<dbReference type="GO" id="GO:0008270">
    <property type="term" value="F:zinc ion binding"/>
    <property type="evidence" value="ECO:0007669"/>
    <property type="project" value="InterPro"/>
</dbReference>
<evidence type="ECO:0000259" key="3">
    <source>
        <dbReference type="PROSITE" id="PS50048"/>
    </source>
</evidence>
<feature type="region of interest" description="Disordered" evidence="2">
    <location>
        <begin position="1"/>
        <end position="39"/>
    </location>
</feature>
<dbReference type="PANTHER" id="PTHR47256:SF1">
    <property type="entry name" value="ZN(II)2CYS6 TRANSCRIPTION FACTOR (EUROFUNG)"/>
    <property type="match status" value="1"/>
</dbReference>
<dbReference type="GeneID" id="54477311"/>
<dbReference type="Proteomes" id="UP000799767">
    <property type="component" value="Unassembled WGS sequence"/>
</dbReference>
<dbReference type="GO" id="GO:0000981">
    <property type="term" value="F:DNA-binding transcription factor activity, RNA polymerase II-specific"/>
    <property type="evidence" value="ECO:0007669"/>
    <property type="project" value="InterPro"/>
</dbReference>
<dbReference type="RefSeq" id="XP_033593674.1">
    <property type="nucleotide sequence ID" value="XM_033736309.1"/>
</dbReference>
<feature type="compositionally biased region" description="Polar residues" evidence="2">
    <location>
        <begin position="1"/>
        <end position="22"/>
    </location>
</feature>
<keyword evidence="1" id="KW-0539">Nucleus</keyword>
<sequence>MGDTAATTASNATEDAATSITLTDGDAPSPPKRAKRSSLTQNACSRCRIKKTKCDGKRPICGRCRRGQSECVYDIAEEGITKMQHLQHQLNKRNEDYGRLVRLFGALQSGSEEQATGLLARLRRGESLDSLVGRVEASSSSTSSSSSRLLPASSSSVQVDAAPSEVPSEAASAARRAWPPIGSDDVLWTSWSSRCETPAASLAHTPSESSLPPADTQQDVLEIDAAQRRLRLHPPRDIFPKISRDDPRLFPTAHSHDPTSASSLPESWRRPMPVDPEAPVNAPHTEALQALQRRQQDQGG</sequence>
<dbReference type="PANTHER" id="PTHR47256">
    <property type="entry name" value="ZN(II)2CYS6 TRANSCRIPTION FACTOR (EUROFUNG)-RELATED"/>
    <property type="match status" value="1"/>
</dbReference>
<dbReference type="AlphaFoldDB" id="A0A6A6Q480"/>
<feature type="region of interest" description="Disordered" evidence="2">
    <location>
        <begin position="231"/>
        <end position="284"/>
    </location>
</feature>
<reference evidence="4" key="1">
    <citation type="journal article" date="2020" name="Stud. Mycol.">
        <title>101 Dothideomycetes genomes: a test case for predicting lifestyles and emergence of pathogens.</title>
        <authorList>
            <person name="Haridas S."/>
            <person name="Albert R."/>
            <person name="Binder M."/>
            <person name="Bloem J."/>
            <person name="Labutti K."/>
            <person name="Salamov A."/>
            <person name="Andreopoulos B."/>
            <person name="Baker S."/>
            <person name="Barry K."/>
            <person name="Bills G."/>
            <person name="Bluhm B."/>
            <person name="Cannon C."/>
            <person name="Castanera R."/>
            <person name="Culley D."/>
            <person name="Daum C."/>
            <person name="Ezra D."/>
            <person name="Gonzalez J."/>
            <person name="Henrissat B."/>
            <person name="Kuo A."/>
            <person name="Liang C."/>
            <person name="Lipzen A."/>
            <person name="Lutzoni F."/>
            <person name="Magnuson J."/>
            <person name="Mondo S."/>
            <person name="Nolan M."/>
            <person name="Ohm R."/>
            <person name="Pangilinan J."/>
            <person name="Park H.-J."/>
            <person name="Ramirez L."/>
            <person name="Alfaro M."/>
            <person name="Sun H."/>
            <person name="Tritt A."/>
            <person name="Yoshinaga Y."/>
            <person name="Zwiers L.-H."/>
            <person name="Turgeon B."/>
            <person name="Goodwin S."/>
            <person name="Spatafora J."/>
            <person name="Crous P."/>
            <person name="Grigoriev I."/>
        </authorList>
    </citation>
    <scope>NUCLEOTIDE SEQUENCE</scope>
    <source>
        <strain evidence="4">CBS 113389</strain>
    </source>
</reference>
<proteinExistence type="predicted"/>
<feature type="compositionally biased region" description="Basic and acidic residues" evidence="2">
    <location>
        <begin position="234"/>
        <end position="248"/>
    </location>
</feature>